<dbReference type="InterPro" id="IPR027417">
    <property type="entry name" value="P-loop_NTPase"/>
</dbReference>
<dbReference type="EMBL" id="AJLS01000121">
    <property type="protein sequence ID" value="EKN66146.1"/>
    <property type="molecule type" value="Genomic_DNA"/>
</dbReference>
<evidence type="ECO:0000256" key="1">
    <source>
        <dbReference type="ARBA" id="ARBA00022741"/>
    </source>
</evidence>
<evidence type="ECO:0000259" key="6">
    <source>
        <dbReference type="PROSITE" id="PS50045"/>
    </source>
</evidence>
<feature type="domain" description="Sigma-54 factor interaction" evidence="6">
    <location>
        <begin position="138"/>
        <end position="367"/>
    </location>
</feature>
<dbReference type="InterPro" id="IPR009057">
    <property type="entry name" value="Homeodomain-like_sf"/>
</dbReference>
<dbReference type="FunFam" id="3.40.50.300:FF:000006">
    <property type="entry name" value="DNA-binding transcriptional regulator NtrC"/>
    <property type="match status" value="1"/>
</dbReference>
<dbReference type="Pfam" id="PF08448">
    <property type="entry name" value="PAS_4"/>
    <property type="match status" value="1"/>
</dbReference>
<dbReference type="InterPro" id="IPR035965">
    <property type="entry name" value="PAS-like_dom_sf"/>
</dbReference>
<gene>
    <name evidence="8" type="ORF">BABA_17087</name>
</gene>
<dbReference type="Gene3D" id="1.10.10.60">
    <property type="entry name" value="Homeodomain-like"/>
    <property type="match status" value="1"/>
</dbReference>
<dbReference type="Gene3D" id="3.30.450.20">
    <property type="entry name" value="PAS domain"/>
    <property type="match status" value="1"/>
</dbReference>
<evidence type="ECO:0000256" key="3">
    <source>
        <dbReference type="ARBA" id="ARBA00023015"/>
    </source>
</evidence>
<protein>
    <submittedName>
        <fullName evidence="8">PAS modulated Fis family sigma-54-specific transcriptional regulator</fullName>
    </submittedName>
</protein>
<dbReference type="Pfam" id="PF25601">
    <property type="entry name" value="AAA_lid_14"/>
    <property type="match status" value="1"/>
</dbReference>
<sequence>MNLEKHYLSILESLHDAVFVVSKDSTIVYVNQAYSRHFGIPSNKIIGRRLTEMEPKARILEVLLSGKELVNDYSYVHSLRKDVCANLTPLMEDGELIGAVGIMKDISEVMALQEELKQYRSYSSKLERQLYQQEFSLLDSKNFKMLSVVNLARKVAATEASVIIYGETGVGKELMAKAIHEASSRMDKPFVPINMASIPESLFESELFGHEEGSFTGSRKGGKKGIFELANGGTLFLDEIGEMPLNLQAKILRVIQERTFQRVGGTKSYPLEVRIITATHRDLSEQIKQGNFREDLYYRLNVVSLHIPPLRERKEDLPFLISTLLSNLNSKYKKYGVVTPEVVDILTQHQWPGNVRELVNALERMVAVSDQTYFVTEDIPEYIRLKENSSEKAIPIQLVNSGNQDQNLDGLMEKTERNLIADALRKSKNRTEAIYKLGISRKTFYEKLRKHGLL</sequence>
<dbReference type="PANTHER" id="PTHR32071">
    <property type="entry name" value="TRANSCRIPTIONAL REGULATORY PROTEIN"/>
    <property type="match status" value="1"/>
</dbReference>
<dbReference type="InterPro" id="IPR025944">
    <property type="entry name" value="Sigma_54_int_dom_CS"/>
</dbReference>
<dbReference type="InterPro" id="IPR002197">
    <property type="entry name" value="HTH_Fis"/>
</dbReference>
<reference evidence="8 9" key="1">
    <citation type="journal article" date="2012" name="Front. Microbiol.">
        <title>Redundancy and modularity in membrane-associated dissimilatory nitrate reduction in Bacillus.</title>
        <authorList>
            <person name="Heylen K."/>
            <person name="Keltjens J."/>
        </authorList>
    </citation>
    <scope>NUCLEOTIDE SEQUENCE [LARGE SCALE GENOMIC DNA]</scope>
    <source>
        <strain evidence="9">LMG 21833T</strain>
    </source>
</reference>
<accession>K6DZ37</accession>
<feature type="domain" description="PAS" evidence="7">
    <location>
        <begin position="3"/>
        <end position="63"/>
    </location>
</feature>
<evidence type="ECO:0000259" key="7">
    <source>
        <dbReference type="PROSITE" id="PS50112"/>
    </source>
</evidence>
<dbReference type="PROSITE" id="PS50112">
    <property type="entry name" value="PAS"/>
    <property type="match status" value="1"/>
</dbReference>
<dbReference type="NCBIfam" id="TIGR00229">
    <property type="entry name" value="sensory_box"/>
    <property type="match status" value="1"/>
</dbReference>
<dbReference type="eggNOG" id="COG3829">
    <property type="taxonomic scope" value="Bacteria"/>
</dbReference>
<dbReference type="PATRIC" id="fig|1117379.3.peg.3546"/>
<dbReference type="CDD" id="cd00009">
    <property type="entry name" value="AAA"/>
    <property type="match status" value="1"/>
</dbReference>
<dbReference type="STRING" id="1117379.BABA_17087"/>
<dbReference type="PROSITE" id="PS00676">
    <property type="entry name" value="SIGMA54_INTERACT_2"/>
    <property type="match status" value="1"/>
</dbReference>
<dbReference type="InterPro" id="IPR002078">
    <property type="entry name" value="Sigma_54_int"/>
</dbReference>
<dbReference type="GO" id="GO:0043565">
    <property type="term" value="F:sequence-specific DNA binding"/>
    <property type="evidence" value="ECO:0007669"/>
    <property type="project" value="InterPro"/>
</dbReference>
<dbReference type="InterPro" id="IPR025662">
    <property type="entry name" value="Sigma_54_int_dom_ATP-bd_1"/>
</dbReference>
<evidence type="ECO:0000256" key="2">
    <source>
        <dbReference type="ARBA" id="ARBA00022840"/>
    </source>
</evidence>
<dbReference type="SUPFAM" id="SSF55785">
    <property type="entry name" value="PYP-like sensor domain (PAS domain)"/>
    <property type="match status" value="1"/>
</dbReference>
<evidence type="ECO:0000256" key="5">
    <source>
        <dbReference type="ARBA" id="ARBA00023163"/>
    </source>
</evidence>
<dbReference type="GO" id="GO:0005524">
    <property type="term" value="F:ATP binding"/>
    <property type="evidence" value="ECO:0007669"/>
    <property type="project" value="UniProtKB-KW"/>
</dbReference>
<dbReference type="InterPro" id="IPR013656">
    <property type="entry name" value="PAS_4"/>
</dbReference>
<dbReference type="InterPro" id="IPR025943">
    <property type="entry name" value="Sigma_54_int_dom_ATP-bd_2"/>
</dbReference>
<dbReference type="SUPFAM" id="SSF52540">
    <property type="entry name" value="P-loop containing nucleoside triphosphate hydrolases"/>
    <property type="match status" value="1"/>
</dbReference>
<dbReference type="OrthoDB" id="9771372at2"/>
<dbReference type="CDD" id="cd00130">
    <property type="entry name" value="PAS"/>
    <property type="match status" value="1"/>
</dbReference>
<dbReference type="RefSeq" id="WP_007086413.1">
    <property type="nucleotide sequence ID" value="NZ_AJLS01000121.1"/>
</dbReference>
<evidence type="ECO:0000313" key="8">
    <source>
        <dbReference type="EMBL" id="EKN66146.1"/>
    </source>
</evidence>
<comment type="caution">
    <text evidence="8">The sequence shown here is derived from an EMBL/GenBank/DDBJ whole genome shotgun (WGS) entry which is preliminary data.</text>
</comment>
<evidence type="ECO:0000256" key="4">
    <source>
        <dbReference type="ARBA" id="ARBA00023125"/>
    </source>
</evidence>
<organism evidence="8 9">
    <name type="scientific">Neobacillus bataviensis LMG 21833</name>
    <dbReference type="NCBI Taxonomy" id="1117379"/>
    <lineage>
        <taxon>Bacteria</taxon>
        <taxon>Bacillati</taxon>
        <taxon>Bacillota</taxon>
        <taxon>Bacilli</taxon>
        <taxon>Bacillales</taxon>
        <taxon>Bacillaceae</taxon>
        <taxon>Neobacillus</taxon>
    </lineage>
</organism>
<name>K6DZ37_9BACI</name>
<dbReference type="PROSITE" id="PS00675">
    <property type="entry name" value="SIGMA54_INTERACT_1"/>
    <property type="match status" value="1"/>
</dbReference>
<keyword evidence="2" id="KW-0067">ATP-binding</keyword>
<keyword evidence="9" id="KW-1185">Reference proteome</keyword>
<keyword evidence="4" id="KW-0238">DNA-binding</keyword>
<dbReference type="PROSITE" id="PS50045">
    <property type="entry name" value="SIGMA54_INTERACT_4"/>
    <property type="match status" value="1"/>
</dbReference>
<dbReference type="InterPro" id="IPR003593">
    <property type="entry name" value="AAA+_ATPase"/>
</dbReference>
<dbReference type="GO" id="GO:0006355">
    <property type="term" value="P:regulation of DNA-templated transcription"/>
    <property type="evidence" value="ECO:0007669"/>
    <property type="project" value="InterPro"/>
</dbReference>
<dbReference type="SMART" id="SM00091">
    <property type="entry name" value="PAS"/>
    <property type="match status" value="1"/>
</dbReference>
<dbReference type="Pfam" id="PF02954">
    <property type="entry name" value="HTH_8"/>
    <property type="match status" value="1"/>
</dbReference>
<proteinExistence type="predicted"/>
<dbReference type="SUPFAM" id="SSF46689">
    <property type="entry name" value="Homeodomain-like"/>
    <property type="match status" value="1"/>
</dbReference>
<dbReference type="Pfam" id="PF00158">
    <property type="entry name" value="Sigma54_activat"/>
    <property type="match status" value="1"/>
</dbReference>
<keyword evidence="1" id="KW-0547">Nucleotide-binding</keyword>
<dbReference type="SMART" id="SM00382">
    <property type="entry name" value="AAA"/>
    <property type="match status" value="1"/>
</dbReference>
<dbReference type="AlphaFoldDB" id="K6DZ37"/>
<dbReference type="Proteomes" id="UP000006316">
    <property type="component" value="Unassembled WGS sequence"/>
</dbReference>
<dbReference type="InterPro" id="IPR058031">
    <property type="entry name" value="AAA_lid_NorR"/>
</dbReference>
<dbReference type="Gene3D" id="3.40.50.300">
    <property type="entry name" value="P-loop containing nucleotide triphosphate hydrolases"/>
    <property type="match status" value="1"/>
</dbReference>
<dbReference type="InterPro" id="IPR000014">
    <property type="entry name" value="PAS"/>
</dbReference>
<dbReference type="Gene3D" id="1.10.8.60">
    <property type="match status" value="1"/>
</dbReference>
<keyword evidence="3" id="KW-0805">Transcription regulation</keyword>
<dbReference type="PANTHER" id="PTHR32071:SF57">
    <property type="entry name" value="C4-DICARBOXYLATE TRANSPORT TRANSCRIPTIONAL REGULATORY PROTEIN DCTD"/>
    <property type="match status" value="1"/>
</dbReference>
<evidence type="ECO:0000313" key="9">
    <source>
        <dbReference type="Proteomes" id="UP000006316"/>
    </source>
</evidence>
<keyword evidence="5" id="KW-0804">Transcription</keyword>
<dbReference type="PROSITE" id="PS00688">
    <property type="entry name" value="SIGMA54_INTERACT_3"/>
    <property type="match status" value="1"/>
</dbReference>